<dbReference type="GO" id="GO:1903457">
    <property type="term" value="P:lactate catabolic process"/>
    <property type="evidence" value="ECO:0007669"/>
    <property type="project" value="TreeGrafter"/>
</dbReference>
<accession>A0A239EDV1</accession>
<dbReference type="FunFam" id="3.30.465.10:FF:000016">
    <property type="entry name" value="probable D-lactate dehydrogenase, mitochondrial"/>
    <property type="match status" value="1"/>
</dbReference>
<dbReference type="Pfam" id="PF02913">
    <property type="entry name" value="FAD-oxidase_C"/>
    <property type="match status" value="1"/>
</dbReference>
<dbReference type="AlphaFoldDB" id="A0A239EDV1"/>
<dbReference type="FunFam" id="3.30.43.10:FF:000010">
    <property type="entry name" value="probable D-lactate dehydrogenase, mitochondrial"/>
    <property type="match status" value="1"/>
</dbReference>
<dbReference type="InterPro" id="IPR016169">
    <property type="entry name" value="FAD-bd_PCMH_sub2"/>
</dbReference>
<dbReference type="InterPro" id="IPR004113">
    <property type="entry name" value="FAD-bd_oxidored_4_C"/>
</dbReference>
<dbReference type="GO" id="GO:0008720">
    <property type="term" value="F:D-lactate dehydrogenase (NAD+) activity"/>
    <property type="evidence" value="ECO:0007669"/>
    <property type="project" value="TreeGrafter"/>
</dbReference>
<dbReference type="EMBL" id="FZOT01000002">
    <property type="protein sequence ID" value="SNS42621.1"/>
    <property type="molecule type" value="Genomic_DNA"/>
</dbReference>
<reference evidence="9 10" key="1">
    <citation type="submission" date="2017-06" db="EMBL/GenBank/DDBJ databases">
        <authorList>
            <person name="Kim H.J."/>
            <person name="Triplett B.A."/>
        </authorList>
    </citation>
    <scope>NUCLEOTIDE SEQUENCE [LARGE SCALE GENOMIC DNA]</scope>
    <source>
        <strain evidence="9 10">U15</strain>
    </source>
</reference>
<evidence type="ECO:0000256" key="1">
    <source>
        <dbReference type="ARBA" id="ARBA00001974"/>
    </source>
</evidence>
<evidence type="ECO:0000256" key="6">
    <source>
        <dbReference type="ARBA" id="ARBA00023002"/>
    </source>
</evidence>
<feature type="domain" description="FAD-binding PCMH-type" evidence="8">
    <location>
        <begin position="47"/>
        <end position="225"/>
    </location>
</feature>
<dbReference type="GO" id="GO:0071949">
    <property type="term" value="F:FAD binding"/>
    <property type="evidence" value="ECO:0007669"/>
    <property type="project" value="InterPro"/>
</dbReference>
<dbReference type="PROSITE" id="PS51387">
    <property type="entry name" value="FAD_PCMH"/>
    <property type="match status" value="1"/>
</dbReference>
<evidence type="ECO:0000256" key="5">
    <source>
        <dbReference type="ARBA" id="ARBA00022946"/>
    </source>
</evidence>
<gene>
    <name evidence="9" type="ORF">SAMN06265795_102650</name>
</gene>
<keyword evidence="3" id="KW-0285">Flavoprotein</keyword>
<keyword evidence="10" id="KW-1185">Reference proteome</keyword>
<dbReference type="RefSeq" id="WP_089398456.1">
    <property type="nucleotide sequence ID" value="NZ_FZOT01000002.1"/>
</dbReference>
<proteinExistence type="inferred from homology"/>
<dbReference type="FunFam" id="3.30.70.2740:FF:000001">
    <property type="entry name" value="D-lactate dehydrogenase mitochondrial"/>
    <property type="match status" value="1"/>
</dbReference>
<dbReference type="OrthoDB" id="8522822at2"/>
<evidence type="ECO:0000256" key="7">
    <source>
        <dbReference type="ARBA" id="ARBA00038897"/>
    </source>
</evidence>
<comment type="cofactor">
    <cofactor evidence="1">
        <name>FAD</name>
        <dbReference type="ChEBI" id="CHEBI:57692"/>
    </cofactor>
</comment>
<dbReference type="PANTHER" id="PTHR11748">
    <property type="entry name" value="D-LACTATE DEHYDROGENASE"/>
    <property type="match status" value="1"/>
</dbReference>
<dbReference type="Proteomes" id="UP000198284">
    <property type="component" value="Unassembled WGS sequence"/>
</dbReference>
<sequence length="469" mass="50834">MNHPTPLAELRKPLPEALLDALRAVFGERLSTTQAMREHHGRDESSYDPMPPDAVVFAQSTEEVAAAVKLCASHEVPIIPYGTGTSLEGHILALRGGVTIDLSQMNAVVAIHPQDLTATVQAGVTRKQLNAELRDTGLFFPIDPGADASLGGMAATRASGTNAVRYGTMRENTLMLTVVTADGRIIRTGSRAKKSSAGYDLTRVFVGSEGTLGIITEVTVRLYPQPEAISAAVCSFNTTADAVNAVIRTIQMGVPVARVEFLDENGVRSINAHDKLTLPEKPLLLFEFHGSDMGVAEQAQTVQEIAFEFNALGFEWATRPEDRSRLWQARHNAYFAMLQMRPGARAISTDCCVPISSLAECILDTQADCEHHGIIYSIIGHVGDGNFHVLLMVDPNDPEDVARAEGVNARMVGRALSMDGTCTGEHGVGLHKMDFLVQEHGEEAIDVMRTLKHALDPKNIMNPGKIIRW</sequence>
<dbReference type="SUPFAM" id="SSF55103">
    <property type="entry name" value="FAD-linked oxidases, C-terminal domain"/>
    <property type="match status" value="1"/>
</dbReference>
<organism evidence="9 10">
    <name type="scientific">Noviherbaspirillum humi</name>
    <dbReference type="NCBI Taxonomy" id="1688639"/>
    <lineage>
        <taxon>Bacteria</taxon>
        <taxon>Pseudomonadati</taxon>
        <taxon>Pseudomonadota</taxon>
        <taxon>Betaproteobacteria</taxon>
        <taxon>Burkholderiales</taxon>
        <taxon>Oxalobacteraceae</taxon>
        <taxon>Noviherbaspirillum</taxon>
    </lineage>
</organism>
<dbReference type="PANTHER" id="PTHR11748:SF111">
    <property type="entry name" value="D-LACTATE DEHYDROGENASE, MITOCHONDRIAL-RELATED"/>
    <property type="match status" value="1"/>
</dbReference>
<dbReference type="Gene3D" id="3.30.70.2740">
    <property type="match status" value="1"/>
</dbReference>
<dbReference type="InterPro" id="IPR006094">
    <property type="entry name" value="Oxid_FAD_bind_N"/>
</dbReference>
<dbReference type="EC" id="1.1.2.4" evidence="7"/>
<dbReference type="SUPFAM" id="SSF56176">
    <property type="entry name" value="FAD-binding/transporter-associated domain-like"/>
    <property type="match status" value="1"/>
</dbReference>
<keyword evidence="6" id="KW-0560">Oxidoreductase</keyword>
<evidence type="ECO:0000256" key="4">
    <source>
        <dbReference type="ARBA" id="ARBA00022827"/>
    </source>
</evidence>
<evidence type="ECO:0000256" key="2">
    <source>
        <dbReference type="ARBA" id="ARBA00008000"/>
    </source>
</evidence>
<evidence type="ECO:0000259" key="8">
    <source>
        <dbReference type="PROSITE" id="PS51387"/>
    </source>
</evidence>
<dbReference type="InterPro" id="IPR016171">
    <property type="entry name" value="Vanillyl_alc_oxidase_C-sub2"/>
</dbReference>
<keyword evidence="4" id="KW-0274">FAD</keyword>
<evidence type="ECO:0000313" key="9">
    <source>
        <dbReference type="EMBL" id="SNS42621.1"/>
    </source>
</evidence>
<dbReference type="Pfam" id="PF01565">
    <property type="entry name" value="FAD_binding_4"/>
    <property type="match status" value="1"/>
</dbReference>
<evidence type="ECO:0000313" key="10">
    <source>
        <dbReference type="Proteomes" id="UP000198284"/>
    </source>
</evidence>
<dbReference type="Gene3D" id="3.30.465.10">
    <property type="match status" value="1"/>
</dbReference>
<dbReference type="InterPro" id="IPR016164">
    <property type="entry name" value="FAD-linked_Oxase-like_C"/>
</dbReference>
<protein>
    <recommendedName>
        <fullName evidence="7">D-lactate dehydrogenase (cytochrome)</fullName>
        <ecNumber evidence="7">1.1.2.4</ecNumber>
    </recommendedName>
</protein>
<comment type="similarity">
    <text evidence="2">Belongs to the FAD-binding oxidoreductase/transferase type 4 family.</text>
</comment>
<dbReference type="InterPro" id="IPR016166">
    <property type="entry name" value="FAD-bd_PCMH"/>
</dbReference>
<keyword evidence="5" id="KW-0809">Transit peptide</keyword>
<dbReference type="GO" id="GO:0004458">
    <property type="term" value="F:D-lactate dehydrogenase (cytochrome) activity"/>
    <property type="evidence" value="ECO:0007669"/>
    <property type="project" value="UniProtKB-EC"/>
</dbReference>
<dbReference type="InterPro" id="IPR036318">
    <property type="entry name" value="FAD-bd_PCMH-like_sf"/>
</dbReference>
<dbReference type="Gene3D" id="1.10.45.10">
    <property type="entry name" value="Vanillyl-alcohol Oxidase, Chain A, domain 4"/>
    <property type="match status" value="1"/>
</dbReference>
<evidence type="ECO:0000256" key="3">
    <source>
        <dbReference type="ARBA" id="ARBA00022630"/>
    </source>
</evidence>
<dbReference type="FunFam" id="1.10.45.10:FF:000001">
    <property type="entry name" value="D-lactate dehydrogenase mitochondrial"/>
    <property type="match status" value="1"/>
</dbReference>
<name>A0A239EDV1_9BURK</name>